<comment type="catalytic activity">
    <reaction evidence="11">
        <text>[protein]-C-terminal S-[(2E,6E)-farnesyl]-L-cysteine methyl ester + H2O = [protein]-C-terminal S-[(2E,6E)-farnesyl]-L-cysteine + methanol + H(+)</text>
        <dbReference type="Rhea" id="RHEA:48520"/>
        <dbReference type="Rhea" id="RHEA-COMP:12125"/>
        <dbReference type="Rhea" id="RHEA-COMP:12126"/>
        <dbReference type="ChEBI" id="CHEBI:15377"/>
        <dbReference type="ChEBI" id="CHEBI:15378"/>
        <dbReference type="ChEBI" id="CHEBI:17790"/>
        <dbReference type="ChEBI" id="CHEBI:90510"/>
        <dbReference type="ChEBI" id="CHEBI:90511"/>
        <dbReference type="EC" id="3.1.1.n2"/>
    </reaction>
</comment>
<keyword evidence="16" id="KW-1185">Reference proteome</keyword>
<gene>
    <name evidence="15" type="ORF">RJT34_02217</name>
</gene>
<keyword evidence="3 13" id="KW-0812">Transmembrane</keyword>
<evidence type="ECO:0000256" key="6">
    <source>
        <dbReference type="ARBA" id="ARBA00022989"/>
    </source>
</evidence>
<dbReference type="EMBL" id="JAYKXN010000001">
    <property type="protein sequence ID" value="KAK7317743.1"/>
    <property type="molecule type" value="Genomic_DNA"/>
</dbReference>
<dbReference type="PANTHER" id="PTHR48081:SF33">
    <property type="entry name" value="KYNURENINE FORMAMIDASE"/>
    <property type="match status" value="1"/>
</dbReference>
<dbReference type="AlphaFoldDB" id="A0AAN9KK90"/>
<feature type="compositionally biased region" description="Polar residues" evidence="12">
    <location>
        <begin position="88"/>
        <end position="98"/>
    </location>
</feature>
<evidence type="ECO:0000256" key="12">
    <source>
        <dbReference type="SAM" id="MobiDB-lite"/>
    </source>
</evidence>
<evidence type="ECO:0000256" key="10">
    <source>
        <dbReference type="ARBA" id="ARBA00038928"/>
    </source>
</evidence>
<dbReference type="PANTHER" id="PTHR48081">
    <property type="entry name" value="AB HYDROLASE SUPERFAMILY PROTEIN C4A8.06C"/>
    <property type="match status" value="1"/>
</dbReference>
<dbReference type="Proteomes" id="UP001359559">
    <property type="component" value="Unassembled WGS sequence"/>
</dbReference>
<comment type="caution">
    <text evidence="15">The sequence shown here is derived from an EMBL/GenBank/DDBJ whole genome shotgun (WGS) entry which is preliminary data.</text>
</comment>
<sequence length="460" mass="50634">MPSQILPVPNNRPLNSAIITPPSSAAMLLKTTKDDNDDEPSASLLIQEHKPLLSPNTNNNNSMAHPPYLQQKNRRRRAATADSLSPIPISNDTSNRSSFTEDVRHVASETFLLTRLGLKMLGYLGVGYRWITRLLALGCYAALLFPGFIQVGYYYFFSSQIRRSIVYGDKPRNRLDLYLPKNSNGPKPVVAFVTGGAWIIGYKAWGSLLGQQLSDRDIIVACIDYRNFPQGTISDMVSDASQGISFLCNNIAEYGGDPNRIYLMGQSAGAHIAACTIVEQAIKEAGEGEVTSWNLSQIKAYFGLSGGYNLLNLVDHFHSRGLYRSVFLSIMEGEESLQRFSPEMMIQDPNIGSGVSLLPPIVLFHGTGDYSIPSDQSTSFAEALKRVGVTAEAILYDGKTHTDVFLQDPMRGGKDDMFEDLVAYVHSGDAEARARDATAPPRRRLVPECMLKLAHSISPF</sequence>
<evidence type="ECO:0000256" key="5">
    <source>
        <dbReference type="ARBA" id="ARBA00022824"/>
    </source>
</evidence>
<evidence type="ECO:0000256" key="9">
    <source>
        <dbReference type="ARBA" id="ARBA00038028"/>
    </source>
</evidence>
<dbReference type="GO" id="GO:0005789">
    <property type="term" value="C:endoplasmic reticulum membrane"/>
    <property type="evidence" value="ECO:0007669"/>
    <property type="project" value="UniProtKB-SubCell"/>
</dbReference>
<evidence type="ECO:0000256" key="3">
    <source>
        <dbReference type="ARBA" id="ARBA00022692"/>
    </source>
</evidence>
<evidence type="ECO:0000256" key="8">
    <source>
        <dbReference type="ARBA" id="ARBA00023136"/>
    </source>
</evidence>
<comment type="similarity">
    <text evidence="9">Belongs to the AB hydrolase superfamily. Isoprenylcysteine methylesterase family.</text>
</comment>
<dbReference type="FunFam" id="3.40.50.1820:FF:000084">
    <property type="entry name" value="Isoprenylcysteine alpha-carbonyl methylesterase ICME"/>
    <property type="match status" value="1"/>
</dbReference>
<accession>A0AAN9KK90</accession>
<keyword evidence="5" id="KW-0256">Endoplasmic reticulum</keyword>
<keyword evidence="7" id="KW-0333">Golgi apparatus</keyword>
<dbReference type="EC" id="3.1.1.n2" evidence="10"/>
<organism evidence="15 16">
    <name type="scientific">Clitoria ternatea</name>
    <name type="common">Butterfly pea</name>
    <dbReference type="NCBI Taxonomy" id="43366"/>
    <lineage>
        <taxon>Eukaryota</taxon>
        <taxon>Viridiplantae</taxon>
        <taxon>Streptophyta</taxon>
        <taxon>Embryophyta</taxon>
        <taxon>Tracheophyta</taxon>
        <taxon>Spermatophyta</taxon>
        <taxon>Magnoliopsida</taxon>
        <taxon>eudicotyledons</taxon>
        <taxon>Gunneridae</taxon>
        <taxon>Pentapetalae</taxon>
        <taxon>rosids</taxon>
        <taxon>fabids</taxon>
        <taxon>Fabales</taxon>
        <taxon>Fabaceae</taxon>
        <taxon>Papilionoideae</taxon>
        <taxon>50 kb inversion clade</taxon>
        <taxon>NPAAA clade</taxon>
        <taxon>indigoferoid/millettioid clade</taxon>
        <taxon>Phaseoleae</taxon>
        <taxon>Clitoria</taxon>
    </lineage>
</organism>
<proteinExistence type="inferred from homology"/>
<feature type="domain" description="BD-FAE-like" evidence="14">
    <location>
        <begin position="175"/>
        <end position="384"/>
    </location>
</feature>
<evidence type="ECO:0000256" key="2">
    <source>
        <dbReference type="ARBA" id="ARBA00004653"/>
    </source>
</evidence>
<protein>
    <recommendedName>
        <fullName evidence="10">protein-S-isoprenylcysteine alpha-carbonyl methylesterase</fullName>
        <ecNumber evidence="10">3.1.1.n2</ecNumber>
    </recommendedName>
</protein>
<dbReference type="InterPro" id="IPR049492">
    <property type="entry name" value="BD-FAE-like_dom"/>
</dbReference>
<evidence type="ECO:0000259" key="14">
    <source>
        <dbReference type="Pfam" id="PF20434"/>
    </source>
</evidence>
<feature type="region of interest" description="Disordered" evidence="12">
    <location>
        <begin position="52"/>
        <end position="100"/>
    </location>
</feature>
<keyword evidence="4" id="KW-0378">Hydrolase</keyword>
<dbReference type="GO" id="GO:0016787">
    <property type="term" value="F:hydrolase activity"/>
    <property type="evidence" value="ECO:0007669"/>
    <property type="project" value="UniProtKB-KW"/>
</dbReference>
<dbReference type="InterPro" id="IPR029058">
    <property type="entry name" value="AB_hydrolase_fold"/>
</dbReference>
<evidence type="ECO:0000313" key="15">
    <source>
        <dbReference type="EMBL" id="KAK7317743.1"/>
    </source>
</evidence>
<dbReference type="InterPro" id="IPR050300">
    <property type="entry name" value="GDXG_lipolytic_enzyme"/>
</dbReference>
<evidence type="ECO:0000256" key="4">
    <source>
        <dbReference type="ARBA" id="ARBA00022801"/>
    </source>
</evidence>
<keyword evidence="8 13" id="KW-0472">Membrane</keyword>
<dbReference type="GO" id="GO:0000139">
    <property type="term" value="C:Golgi membrane"/>
    <property type="evidence" value="ECO:0007669"/>
    <property type="project" value="UniProtKB-SubCell"/>
</dbReference>
<dbReference type="Pfam" id="PF20434">
    <property type="entry name" value="BD-FAE"/>
    <property type="match status" value="1"/>
</dbReference>
<reference evidence="15 16" key="1">
    <citation type="submission" date="2024-01" db="EMBL/GenBank/DDBJ databases">
        <title>The genomes of 5 underutilized Papilionoideae crops provide insights into root nodulation and disease resistance.</title>
        <authorList>
            <person name="Yuan L."/>
        </authorList>
    </citation>
    <scope>NUCLEOTIDE SEQUENCE [LARGE SCALE GENOMIC DNA]</scope>
    <source>
        <strain evidence="15">LY-2023</strain>
        <tissue evidence="15">Leaf</tissue>
    </source>
</reference>
<dbReference type="SUPFAM" id="SSF53474">
    <property type="entry name" value="alpha/beta-Hydrolases"/>
    <property type="match status" value="1"/>
</dbReference>
<feature type="transmembrane region" description="Helical" evidence="13">
    <location>
        <begin position="134"/>
        <end position="156"/>
    </location>
</feature>
<dbReference type="Gene3D" id="3.40.50.1820">
    <property type="entry name" value="alpha/beta hydrolase"/>
    <property type="match status" value="1"/>
</dbReference>
<evidence type="ECO:0000256" key="13">
    <source>
        <dbReference type="SAM" id="Phobius"/>
    </source>
</evidence>
<name>A0AAN9KK90_CLITE</name>
<evidence type="ECO:0000256" key="11">
    <source>
        <dbReference type="ARBA" id="ARBA00049507"/>
    </source>
</evidence>
<keyword evidence="6 13" id="KW-1133">Transmembrane helix</keyword>
<evidence type="ECO:0000256" key="7">
    <source>
        <dbReference type="ARBA" id="ARBA00023034"/>
    </source>
</evidence>
<comment type="subcellular location">
    <subcellularLocation>
        <location evidence="1">Endoplasmic reticulum membrane</location>
    </subcellularLocation>
    <subcellularLocation>
        <location evidence="2">Golgi apparatus membrane</location>
        <topology evidence="2">Multi-pass membrane protein</topology>
    </subcellularLocation>
</comment>
<evidence type="ECO:0000313" key="16">
    <source>
        <dbReference type="Proteomes" id="UP001359559"/>
    </source>
</evidence>
<evidence type="ECO:0000256" key="1">
    <source>
        <dbReference type="ARBA" id="ARBA00004586"/>
    </source>
</evidence>